<dbReference type="Proteomes" id="UP000321497">
    <property type="component" value="Unassembled WGS sequence"/>
</dbReference>
<sequence length="248" mass="27905">MLLLPILAIGQNSTEYGVFENAVLTPNPAQVTQFEAGLAAHNKKYHAEGAYGADVFWISSGPNTGSYLWSMGPTPWSAMDKRPAQKDGHDADWTNNVLKYMMPEGAQTYWKAIPEASRFTKNMTIKNLVVDIYDVKRGKMKDAMALVEKIHKVYTEKLPNETYGIYTNEFSSTKEGKDLAVVSFYENMGEFSQNNGMDKKFDEVYGNGSWDQFLKDWYNVTDGSESELWVFRADLSGTNGEINVAPKK</sequence>
<name>A0A5C6YXP8_9FLAO</name>
<proteinExistence type="predicted"/>
<dbReference type="EMBL" id="VORT01000009">
    <property type="protein sequence ID" value="TXD72409.1"/>
    <property type="molecule type" value="Genomic_DNA"/>
</dbReference>
<accession>A0A5C6YXP8</accession>
<reference evidence="1 2" key="1">
    <citation type="submission" date="2019-08" db="EMBL/GenBank/DDBJ databases">
        <title>Genome of Aequorivita antarctica SW49 (type strain).</title>
        <authorList>
            <person name="Bowman J.P."/>
        </authorList>
    </citation>
    <scope>NUCLEOTIDE SEQUENCE [LARGE SCALE GENOMIC DNA]</scope>
    <source>
        <strain evidence="1 2">SW49</strain>
    </source>
</reference>
<evidence type="ECO:0000313" key="2">
    <source>
        <dbReference type="Proteomes" id="UP000321497"/>
    </source>
</evidence>
<protein>
    <submittedName>
        <fullName evidence="1">Uncharacterized protein</fullName>
    </submittedName>
</protein>
<organism evidence="1 2">
    <name type="scientific">Aequorivita antarctica</name>
    <dbReference type="NCBI Taxonomy" id="153266"/>
    <lineage>
        <taxon>Bacteria</taxon>
        <taxon>Pseudomonadati</taxon>
        <taxon>Bacteroidota</taxon>
        <taxon>Flavobacteriia</taxon>
        <taxon>Flavobacteriales</taxon>
        <taxon>Flavobacteriaceae</taxon>
        <taxon>Aequorivita</taxon>
    </lineage>
</organism>
<dbReference type="AlphaFoldDB" id="A0A5C6YXP8"/>
<dbReference type="OrthoDB" id="659133at2"/>
<gene>
    <name evidence="1" type="ORF">ESU54_13075</name>
</gene>
<comment type="caution">
    <text evidence="1">The sequence shown here is derived from an EMBL/GenBank/DDBJ whole genome shotgun (WGS) entry which is preliminary data.</text>
</comment>
<keyword evidence="2" id="KW-1185">Reference proteome</keyword>
<evidence type="ECO:0000313" key="1">
    <source>
        <dbReference type="EMBL" id="TXD72409.1"/>
    </source>
</evidence>